<dbReference type="InterPro" id="IPR026741">
    <property type="entry name" value="SNO"/>
</dbReference>
<evidence type="ECO:0000259" key="5">
    <source>
        <dbReference type="Pfam" id="PF13871"/>
    </source>
</evidence>
<protein>
    <submittedName>
        <fullName evidence="8">Uncharacterized protein</fullName>
    </submittedName>
</protein>
<feature type="compositionally biased region" description="Acidic residues" evidence="4">
    <location>
        <begin position="1008"/>
        <end position="1019"/>
    </location>
</feature>
<dbReference type="GO" id="GO:0005634">
    <property type="term" value="C:nucleus"/>
    <property type="evidence" value="ECO:0007669"/>
    <property type="project" value="EnsemblMetazoa"/>
</dbReference>
<feature type="compositionally biased region" description="Acidic residues" evidence="4">
    <location>
        <begin position="984"/>
        <end position="995"/>
    </location>
</feature>
<proteinExistence type="inferred from homology"/>
<feature type="compositionally biased region" description="Basic and acidic residues" evidence="4">
    <location>
        <begin position="1035"/>
        <end position="1060"/>
    </location>
</feature>
<dbReference type="Pfam" id="PF13871">
    <property type="entry name" value="Helicase_C_4"/>
    <property type="match status" value="1"/>
</dbReference>
<feature type="region of interest" description="Disordered" evidence="4">
    <location>
        <begin position="77"/>
        <end position="107"/>
    </location>
</feature>
<dbReference type="PANTHER" id="PTHR12706">
    <property type="entry name" value="STRAWBERRY NOTCH-RELATED"/>
    <property type="match status" value="1"/>
</dbReference>
<dbReference type="Gene3D" id="3.40.50.300">
    <property type="entry name" value="P-loop containing nucleotide triphosphate hydrolases"/>
    <property type="match status" value="1"/>
</dbReference>
<evidence type="ECO:0000313" key="9">
    <source>
        <dbReference type="Proteomes" id="UP000024404"/>
    </source>
</evidence>
<dbReference type="InterPro" id="IPR026937">
    <property type="entry name" value="SBNO_Helicase_C_dom"/>
</dbReference>
<dbReference type="GO" id="GO:0045138">
    <property type="term" value="P:nematode male tail tip morphogenesis"/>
    <property type="evidence" value="ECO:0007669"/>
    <property type="project" value="EnsemblMetazoa"/>
</dbReference>
<reference evidence="8" key="2">
    <citation type="submission" date="2022-06" db="UniProtKB">
        <authorList>
            <consortium name="EnsemblMetazoa"/>
        </authorList>
    </citation>
    <scope>IDENTIFICATION</scope>
</reference>
<name>A0A8R1U1D2_ONCVO</name>
<dbReference type="GO" id="GO:0042660">
    <property type="term" value="P:positive regulation of cell fate specification"/>
    <property type="evidence" value="ECO:0007669"/>
    <property type="project" value="EnsemblMetazoa"/>
</dbReference>
<evidence type="ECO:0000256" key="3">
    <source>
        <dbReference type="ARBA" id="ARBA00023163"/>
    </source>
</evidence>
<accession>A0A8R1U1D2</accession>
<dbReference type="Pfam" id="PF25373">
    <property type="entry name" value="SBNO"/>
    <property type="match status" value="1"/>
</dbReference>
<dbReference type="InterPro" id="IPR027417">
    <property type="entry name" value="P-loop_NTPase"/>
</dbReference>
<evidence type="ECO:0000259" key="7">
    <source>
        <dbReference type="Pfam" id="PF25373"/>
    </source>
</evidence>
<dbReference type="Proteomes" id="UP000024404">
    <property type="component" value="Unassembled WGS sequence"/>
</dbReference>
<dbReference type="EMBL" id="CMVM020000279">
    <property type="status" value="NOT_ANNOTATED_CDS"/>
    <property type="molecule type" value="Genomic_DNA"/>
</dbReference>
<feature type="compositionally biased region" description="Basic residues" evidence="4">
    <location>
        <begin position="1090"/>
        <end position="1107"/>
    </location>
</feature>
<feature type="domain" description="Strawberry notch AAA" evidence="6">
    <location>
        <begin position="514"/>
        <end position="818"/>
    </location>
</feature>
<dbReference type="FunFam" id="3.40.50.300:FF:000342">
    <property type="entry name" value="Protein strawberry notch homolog 2"/>
    <property type="match status" value="1"/>
</dbReference>
<dbReference type="EnsemblMetazoa" id="OVOC9491.1">
    <property type="protein sequence ID" value="OVOC9491.1"/>
    <property type="gene ID" value="WBGene00246300"/>
</dbReference>
<dbReference type="PANTHER" id="PTHR12706:SF30">
    <property type="entry name" value="PROTEIN STRAWBERRY NOTCH-RELATED"/>
    <property type="match status" value="1"/>
</dbReference>
<evidence type="ECO:0000256" key="4">
    <source>
        <dbReference type="SAM" id="MobiDB-lite"/>
    </source>
</evidence>
<evidence type="ECO:0000259" key="6">
    <source>
        <dbReference type="Pfam" id="PF13872"/>
    </source>
</evidence>
<dbReference type="SUPFAM" id="SSF52540">
    <property type="entry name" value="P-loop containing nucleoside triphosphate hydrolases"/>
    <property type="match status" value="2"/>
</dbReference>
<keyword evidence="2" id="KW-0805">Transcription regulation</keyword>
<dbReference type="GO" id="GO:0031490">
    <property type="term" value="F:chromatin DNA binding"/>
    <property type="evidence" value="ECO:0007669"/>
    <property type="project" value="TreeGrafter"/>
</dbReference>
<feature type="compositionally biased region" description="Polar residues" evidence="4">
    <location>
        <begin position="98"/>
        <end position="107"/>
    </location>
</feature>
<feature type="compositionally biased region" description="Basic and acidic residues" evidence="4">
    <location>
        <begin position="86"/>
        <end position="97"/>
    </location>
</feature>
<feature type="domain" description="SBNO alpha/beta" evidence="7">
    <location>
        <begin position="1475"/>
        <end position="1594"/>
    </location>
</feature>
<sequence>MDDLLSAAICEAGLEEFLLAPESVNGEIEKSENDISIGSINTIDQTKALVEFPSGKSESEDKKQNVEILSDGCITLPSCSQTDSESNSRSDTPRIDDPSNNITENAPSMTIQDVVEVVETGELPSDLSVGNTKQAVLSQSENIRKLPSDGNNILHLRRPVTSTQQRLQPSSVMPAQNAETVRPTVKVAREIRRAVNEIDNDVEIIGGPSYMGGASWNSPRRVIVMQQRPKNGVVYVRQRNWEILPRRNPPTRTVLSRNGNGTFALRGSRIIRPVFRSDRSTPVFLQRSTTTSSGCIERDPVNILQETGHQYLPSAALRPNNTFTANAQPRIIRNSILRRTSPVTVQGSRTVTTVARVMPNLQRARSHLAGSIANLKSVSSETSGNNCNDDKRQLDATGRIHIFGNSVEPRLPVGEVLRRIRIADQKLSHADGRHGRTTNDNGTSKDEVFFDSRITERKLSNQEKKSSVRNEMETALHYRIPENVQDIDDEEENLGYAETYADYRPAKLRSGLSHPDSVIETASLSSVAPPDIRYNLTIPEEIIDTGAISAVQLEAVVYACQAHEMRLPSNERVGYLIGDGAGVGKGRTIACIIFENYLLGRKRSIWLSVSADLRYDAERDLRDIGAKNIKVYALNKFKYSKIGGKENDVKKGCIFATYSSLIGECRSAKGKYRTRLKQLIQWFGQDYDGVIVLDECHRAKNLVPTSGSKPTKTGRSVMELQKALPNARIVYASATGATEPRNMAYMTRIGLWGQGQAFREFSDFINAVEKRGVGAMEVVAMDMKQRGLYLARQLSFRGVSFRVEEVPLSADFIEVYDASVKIWLECRRQFQAALSRHYVSRAQAKLIWGQFWAAHQRFFKYICISAKVKSCVKIVRDAIKANKCVVIGLQTTGESKTLEALDDAGGELTEFVSTAKAVLARLIEKHFPTENTNSSVDVYTNFDKMCNELDRPAKRKLEKLGSVSSSIFDLPAKRMKQNTITSEQTDEELQGDSDSAESSAREDSSQSTEDESSSEEEEPSNGAIQGDEDTWLQRLLDEAKSSDDETGEEKNGSEKEKERSDEEEFNPFTCDFTREDPWATKQQIVSDSPKKKKVKKKKFKKKQKKSTSRINSTAMRSTADVFMSSSRLVSDEDLTLGETSIIKAELLAAVERLGPRLPPNTLDQLIDELGGPDYVAEMTGRKGRVVCREDGDVEYELRHAGADVPLELMNMDEKDKFMKGEKLVAVISEAASSGISLQSDRRAANRRRRVHITLELPWSADKAIQQFGRTHRSNQVSAPEYIFLISELAGEKRFASIVAKRLESLGALTHGDRRATESRDLSQFNLDTRYGRAALDVLLRTVTGLLDPPLIPPPKDYKPGNFISDMQCYMEGVGLLSLENGVYTIEKESATIPKFLNRLLGLPVHAQNALFQYFSDIVAELVAQAKHDGTYDMGIMDLGMGGDEARRLETRIFMGRYESGFFRVEIHKIGVERGVSWEDAYAIWKDHHEDQDGFYLASIGNSGKKTAALVYGIGKKRLDTGARLFCITRPSTGRSAKLETIDEIKKRFHLATPEEIEQVWKDQFEGSNKTCQHNYFHGRCRNEAMGIYCETGRRTRTYFVLSGSVLSVWPIVEEVLSSGMSAREIRRSQRMQIIRVRTPQEHKIVGLLVLPQYVRTLVARFEKHCGGYCMESKSTSTLN</sequence>
<dbReference type="AlphaFoldDB" id="A0A8R1U1D2"/>
<dbReference type="InterPro" id="IPR057332">
    <property type="entry name" value="SBNO_a/b_dom"/>
</dbReference>
<evidence type="ECO:0000256" key="1">
    <source>
        <dbReference type="ARBA" id="ARBA00006992"/>
    </source>
</evidence>
<feature type="region of interest" description="Disordered" evidence="4">
    <location>
        <begin position="974"/>
        <end position="1113"/>
    </location>
</feature>
<dbReference type="GO" id="GO:0042393">
    <property type="term" value="F:histone binding"/>
    <property type="evidence" value="ECO:0007669"/>
    <property type="project" value="TreeGrafter"/>
</dbReference>
<keyword evidence="3" id="KW-0804">Transcription</keyword>
<comment type="similarity">
    <text evidence="1">Belongs to the SBNO family.</text>
</comment>
<organism evidence="8 9">
    <name type="scientific">Onchocerca volvulus</name>
    <dbReference type="NCBI Taxonomy" id="6282"/>
    <lineage>
        <taxon>Eukaryota</taxon>
        <taxon>Metazoa</taxon>
        <taxon>Ecdysozoa</taxon>
        <taxon>Nematoda</taxon>
        <taxon>Chromadorea</taxon>
        <taxon>Rhabditida</taxon>
        <taxon>Spirurina</taxon>
        <taxon>Spiruromorpha</taxon>
        <taxon>Filarioidea</taxon>
        <taxon>Onchocercidae</taxon>
        <taxon>Onchocerca</taxon>
    </lineage>
</organism>
<feature type="domain" description="Strawberry notch helicase C" evidence="5">
    <location>
        <begin position="1160"/>
        <end position="1437"/>
    </location>
</feature>
<dbReference type="GO" id="GO:0072327">
    <property type="term" value="P:vulval cell fate specification"/>
    <property type="evidence" value="ECO:0007669"/>
    <property type="project" value="EnsemblMetazoa"/>
</dbReference>
<dbReference type="Pfam" id="PF13872">
    <property type="entry name" value="AAA_34"/>
    <property type="match status" value="1"/>
</dbReference>
<dbReference type="InterPro" id="IPR039187">
    <property type="entry name" value="SNO_AAA"/>
</dbReference>
<reference evidence="9" key="1">
    <citation type="submission" date="2013-10" db="EMBL/GenBank/DDBJ databases">
        <title>Genome sequencing of Onchocerca volvulus.</title>
        <authorList>
            <person name="Cotton J."/>
            <person name="Tsai J."/>
            <person name="Stanley E."/>
            <person name="Tracey A."/>
            <person name="Holroyd N."/>
            <person name="Lustigman S."/>
            <person name="Berriman M."/>
        </authorList>
    </citation>
    <scope>NUCLEOTIDE SEQUENCE</scope>
</reference>
<evidence type="ECO:0000256" key="2">
    <source>
        <dbReference type="ARBA" id="ARBA00023015"/>
    </source>
</evidence>
<dbReference type="GO" id="GO:0046579">
    <property type="term" value="P:positive regulation of Ras protein signal transduction"/>
    <property type="evidence" value="ECO:0007669"/>
    <property type="project" value="EnsemblMetazoa"/>
</dbReference>
<dbReference type="GO" id="GO:0006355">
    <property type="term" value="P:regulation of DNA-templated transcription"/>
    <property type="evidence" value="ECO:0007669"/>
    <property type="project" value="InterPro"/>
</dbReference>
<evidence type="ECO:0000313" key="8">
    <source>
        <dbReference type="EnsemblMetazoa" id="OVOC9491.1"/>
    </source>
</evidence>
<keyword evidence="9" id="KW-1185">Reference proteome</keyword>